<sequence length="358" mass="37441">MSRKHRHEEHVNHEAWAIPYGDLVTLLLAFFVVMYAISSLNEGKYRVLADALSSAFGGAPRTISPIQLGQTQLRGSAFDRPSIATPGAKAGPSAAAPVSPKLQVHQVLDMPTFGRKAQAQVREAAAEGESIAAARSRGERQLNSLGQRIQHALAELVQQKLVTVRRGRTYLEVEIQSDILFASGVAAPSPVATATVRKLAGVLRAEPNALRVEGYTDDQPIRTAQFPSNWELSSARAASVVHVLINEGVAPGRVAVVGYGEHQPVADNATVVGRNANRRVLLVILAAPQGPDAVPDRGPTIALEPAADAAGGDTSAAATHPNPPARTRAVTTAPADAGKESEPMALSATQSAPPPGAG</sequence>
<dbReference type="InterPro" id="IPR006665">
    <property type="entry name" value="OmpA-like"/>
</dbReference>
<keyword evidence="12" id="KW-1185">Reference proteome</keyword>
<evidence type="ECO:0000256" key="4">
    <source>
        <dbReference type="ARBA" id="ARBA00022692"/>
    </source>
</evidence>
<dbReference type="InterPro" id="IPR036737">
    <property type="entry name" value="OmpA-like_sf"/>
</dbReference>
<dbReference type="PANTHER" id="PTHR30329">
    <property type="entry name" value="STATOR ELEMENT OF FLAGELLAR MOTOR COMPLEX"/>
    <property type="match status" value="1"/>
</dbReference>
<evidence type="ECO:0000256" key="6">
    <source>
        <dbReference type="ARBA" id="ARBA00023136"/>
    </source>
</evidence>
<organism evidence="11 12">
    <name type="scientific">Luteimonas notoginsengisoli</name>
    <dbReference type="NCBI Taxonomy" id="1578200"/>
    <lineage>
        <taxon>Bacteria</taxon>
        <taxon>Pseudomonadati</taxon>
        <taxon>Pseudomonadota</taxon>
        <taxon>Gammaproteobacteria</taxon>
        <taxon>Lysobacterales</taxon>
        <taxon>Lysobacteraceae</taxon>
        <taxon>Luteimonas</taxon>
    </lineage>
</organism>
<evidence type="ECO:0000256" key="3">
    <source>
        <dbReference type="ARBA" id="ARBA00022475"/>
    </source>
</evidence>
<name>A0ABV7UNI0_9GAMM</name>
<comment type="similarity">
    <text evidence="2">Belongs to the MotB family.</text>
</comment>
<protein>
    <submittedName>
        <fullName evidence="11">Flagellar motor protein MotD</fullName>
    </submittedName>
</protein>
<keyword evidence="11" id="KW-0282">Flagellum</keyword>
<keyword evidence="3" id="KW-1003">Cell membrane</keyword>
<dbReference type="Proteomes" id="UP001595724">
    <property type="component" value="Unassembled WGS sequence"/>
</dbReference>
<evidence type="ECO:0000259" key="10">
    <source>
        <dbReference type="PROSITE" id="PS51123"/>
    </source>
</evidence>
<dbReference type="RefSeq" id="WP_386705176.1">
    <property type="nucleotide sequence ID" value="NZ_JBHRYF010000001.1"/>
</dbReference>
<comment type="subcellular location">
    <subcellularLocation>
        <location evidence="1">Cell membrane</location>
        <topology evidence="1">Single-pass membrane protein</topology>
    </subcellularLocation>
</comment>
<feature type="domain" description="OmpA-like" evidence="10">
    <location>
        <begin position="168"/>
        <end position="288"/>
    </location>
</feature>
<dbReference type="SUPFAM" id="SSF103088">
    <property type="entry name" value="OmpA-like"/>
    <property type="match status" value="1"/>
</dbReference>
<dbReference type="PROSITE" id="PS51123">
    <property type="entry name" value="OMPA_2"/>
    <property type="match status" value="1"/>
</dbReference>
<reference evidence="12" key="1">
    <citation type="journal article" date="2019" name="Int. J. Syst. Evol. Microbiol.">
        <title>The Global Catalogue of Microorganisms (GCM) 10K type strain sequencing project: providing services to taxonomists for standard genome sequencing and annotation.</title>
        <authorList>
            <consortium name="The Broad Institute Genomics Platform"/>
            <consortium name="The Broad Institute Genome Sequencing Center for Infectious Disease"/>
            <person name="Wu L."/>
            <person name="Ma J."/>
        </authorList>
    </citation>
    <scope>NUCLEOTIDE SEQUENCE [LARGE SCALE GENOMIC DNA]</scope>
    <source>
        <strain evidence="12">KCTC 42211</strain>
    </source>
</reference>
<dbReference type="Gene3D" id="3.30.1330.60">
    <property type="entry name" value="OmpA-like domain"/>
    <property type="match status" value="1"/>
</dbReference>
<accession>A0ABV7UNI0</accession>
<dbReference type="NCBIfam" id="NF006541">
    <property type="entry name" value="PRK09038.1"/>
    <property type="match status" value="1"/>
</dbReference>
<keyword evidence="5 9" id="KW-1133">Transmembrane helix</keyword>
<evidence type="ECO:0000313" key="11">
    <source>
        <dbReference type="EMBL" id="MFC3658476.1"/>
    </source>
</evidence>
<dbReference type="Pfam" id="PF13677">
    <property type="entry name" value="MotB_plug"/>
    <property type="match status" value="1"/>
</dbReference>
<keyword evidence="6 7" id="KW-0472">Membrane</keyword>
<evidence type="ECO:0000256" key="8">
    <source>
        <dbReference type="SAM" id="MobiDB-lite"/>
    </source>
</evidence>
<dbReference type="EMBL" id="JBHRYF010000001">
    <property type="protein sequence ID" value="MFC3658476.1"/>
    <property type="molecule type" value="Genomic_DNA"/>
</dbReference>
<evidence type="ECO:0000256" key="2">
    <source>
        <dbReference type="ARBA" id="ARBA00008914"/>
    </source>
</evidence>
<evidence type="ECO:0000313" key="12">
    <source>
        <dbReference type="Proteomes" id="UP001595724"/>
    </source>
</evidence>
<feature type="region of interest" description="Disordered" evidence="8">
    <location>
        <begin position="293"/>
        <end position="358"/>
    </location>
</feature>
<keyword evidence="4 9" id="KW-0812">Transmembrane</keyword>
<keyword evidence="11" id="KW-0969">Cilium</keyword>
<feature type="compositionally biased region" description="Low complexity" evidence="8">
    <location>
        <begin position="306"/>
        <end position="336"/>
    </location>
</feature>
<dbReference type="PANTHER" id="PTHR30329:SF20">
    <property type="entry name" value="EXPORTED PROTEIN"/>
    <property type="match status" value="1"/>
</dbReference>
<keyword evidence="11" id="KW-0966">Cell projection</keyword>
<evidence type="ECO:0000256" key="1">
    <source>
        <dbReference type="ARBA" id="ARBA00004162"/>
    </source>
</evidence>
<comment type="caution">
    <text evidence="11">The sequence shown here is derived from an EMBL/GenBank/DDBJ whole genome shotgun (WGS) entry which is preliminary data.</text>
</comment>
<dbReference type="CDD" id="cd07185">
    <property type="entry name" value="OmpA_C-like"/>
    <property type="match status" value="1"/>
</dbReference>
<evidence type="ECO:0000256" key="7">
    <source>
        <dbReference type="PROSITE-ProRule" id="PRU00473"/>
    </source>
</evidence>
<gene>
    <name evidence="11" type="primary">motD</name>
    <name evidence="11" type="ORF">ACFOM9_00085</name>
</gene>
<feature type="transmembrane region" description="Helical" evidence="9">
    <location>
        <begin position="20"/>
        <end position="37"/>
    </location>
</feature>
<evidence type="ECO:0000256" key="9">
    <source>
        <dbReference type="SAM" id="Phobius"/>
    </source>
</evidence>
<dbReference type="Pfam" id="PF00691">
    <property type="entry name" value="OmpA"/>
    <property type="match status" value="1"/>
</dbReference>
<dbReference type="InterPro" id="IPR050330">
    <property type="entry name" value="Bact_OuterMem_StrucFunc"/>
</dbReference>
<dbReference type="InterPro" id="IPR025713">
    <property type="entry name" value="MotB-like_N_dom"/>
</dbReference>
<evidence type="ECO:0000256" key="5">
    <source>
        <dbReference type="ARBA" id="ARBA00022989"/>
    </source>
</evidence>
<proteinExistence type="inferred from homology"/>